<evidence type="ECO:0000313" key="2">
    <source>
        <dbReference type="EMBL" id="THH38477.1"/>
    </source>
</evidence>
<dbReference type="CDD" id="cd07043">
    <property type="entry name" value="STAS_anti-anti-sigma_factors"/>
    <property type="match status" value="1"/>
</dbReference>
<dbReference type="InterPro" id="IPR058548">
    <property type="entry name" value="MlaB-like_STAS"/>
</dbReference>
<name>A0A4S4NID9_9RHOB</name>
<keyword evidence="3" id="KW-1185">Reference proteome</keyword>
<comment type="caution">
    <text evidence="2">The sequence shown here is derived from an EMBL/GenBank/DDBJ whole genome shotgun (WGS) entry which is preliminary data.</text>
</comment>
<proteinExistence type="predicted"/>
<protein>
    <submittedName>
        <fullName evidence="2">Anti-sigma factor antagonist</fullName>
    </submittedName>
</protein>
<dbReference type="OrthoDB" id="7726822at2"/>
<dbReference type="Gene3D" id="3.30.750.24">
    <property type="entry name" value="STAS domain"/>
    <property type="match status" value="1"/>
</dbReference>
<dbReference type="AlphaFoldDB" id="A0A4S4NID9"/>
<evidence type="ECO:0000259" key="1">
    <source>
        <dbReference type="Pfam" id="PF13466"/>
    </source>
</evidence>
<dbReference type="Proteomes" id="UP000306602">
    <property type="component" value="Unassembled WGS sequence"/>
</dbReference>
<feature type="domain" description="MlaB-like STAS" evidence="1">
    <location>
        <begin position="5"/>
        <end position="79"/>
    </location>
</feature>
<dbReference type="EMBL" id="SRKY01000001">
    <property type="protein sequence ID" value="THH38477.1"/>
    <property type="molecule type" value="Genomic_DNA"/>
</dbReference>
<evidence type="ECO:0000313" key="3">
    <source>
        <dbReference type="Proteomes" id="UP000306602"/>
    </source>
</evidence>
<dbReference type="InterPro" id="IPR036513">
    <property type="entry name" value="STAS_dom_sf"/>
</dbReference>
<organism evidence="2 3">
    <name type="scientific">Aliishimia ponticola</name>
    <dbReference type="NCBI Taxonomy" id="2499833"/>
    <lineage>
        <taxon>Bacteria</taxon>
        <taxon>Pseudomonadati</taxon>
        <taxon>Pseudomonadota</taxon>
        <taxon>Alphaproteobacteria</taxon>
        <taxon>Rhodobacterales</taxon>
        <taxon>Paracoccaceae</taxon>
        <taxon>Aliishimia</taxon>
    </lineage>
</organism>
<reference evidence="2 3" key="1">
    <citation type="submission" date="2019-04" db="EMBL/GenBank/DDBJ databases">
        <title>Shimia ponticola sp. nov., isolated from seawater.</title>
        <authorList>
            <person name="Kim Y.-O."/>
            <person name="Yoon J.-H."/>
        </authorList>
    </citation>
    <scope>NUCLEOTIDE SEQUENCE [LARGE SCALE GENOMIC DNA]</scope>
    <source>
        <strain evidence="2 3">MYP11</strain>
    </source>
</reference>
<dbReference type="Pfam" id="PF13466">
    <property type="entry name" value="STAS_2"/>
    <property type="match status" value="1"/>
</dbReference>
<dbReference type="RefSeq" id="WP_136461370.1">
    <property type="nucleotide sequence ID" value="NZ_SRKY01000001.1"/>
</dbReference>
<sequence>MSEPLHLPERLDLAAATKLATDLRAMDGDITLDASQVKHLGALCLQTLVAASRKAKAGGHSFALTDTPEKVLHQLEFMGASPEQLREGAL</sequence>
<dbReference type="SUPFAM" id="SSF52091">
    <property type="entry name" value="SpoIIaa-like"/>
    <property type="match status" value="1"/>
</dbReference>
<accession>A0A4S4NID9</accession>
<gene>
    <name evidence="2" type="ORF">E4Z66_02590</name>
</gene>